<gene>
    <name evidence="1" type="ORF">PHYPA_019503</name>
</gene>
<reference evidence="1 3" key="1">
    <citation type="journal article" date="2008" name="Science">
        <title>The Physcomitrella genome reveals evolutionary insights into the conquest of land by plants.</title>
        <authorList>
            <person name="Rensing S."/>
            <person name="Lang D."/>
            <person name="Zimmer A."/>
            <person name="Terry A."/>
            <person name="Salamov A."/>
            <person name="Shapiro H."/>
            <person name="Nishiyama T."/>
            <person name="Perroud P.-F."/>
            <person name="Lindquist E."/>
            <person name="Kamisugi Y."/>
            <person name="Tanahashi T."/>
            <person name="Sakakibara K."/>
            <person name="Fujita T."/>
            <person name="Oishi K."/>
            <person name="Shin-I T."/>
            <person name="Kuroki Y."/>
            <person name="Toyoda A."/>
            <person name="Suzuki Y."/>
            <person name="Hashimoto A."/>
            <person name="Yamaguchi K."/>
            <person name="Sugano A."/>
            <person name="Kohara Y."/>
            <person name="Fujiyama A."/>
            <person name="Anterola A."/>
            <person name="Aoki S."/>
            <person name="Ashton N."/>
            <person name="Barbazuk W.B."/>
            <person name="Barker E."/>
            <person name="Bennetzen J."/>
            <person name="Bezanilla M."/>
            <person name="Blankenship R."/>
            <person name="Cho S.H."/>
            <person name="Dutcher S."/>
            <person name="Estelle M."/>
            <person name="Fawcett J.A."/>
            <person name="Gundlach H."/>
            <person name="Hanada K."/>
            <person name="Heyl A."/>
            <person name="Hicks K.A."/>
            <person name="Hugh J."/>
            <person name="Lohr M."/>
            <person name="Mayer K."/>
            <person name="Melkozernov A."/>
            <person name="Murata T."/>
            <person name="Nelson D."/>
            <person name="Pils B."/>
            <person name="Prigge M."/>
            <person name="Reiss B."/>
            <person name="Renner T."/>
            <person name="Rombauts S."/>
            <person name="Rushton P."/>
            <person name="Sanderfoot A."/>
            <person name="Schween G."/>
            <person name="Shiu S.-H."/>
            <person name="Stueber K."/>
            <person name="Theodoulou F.L."/>
            <person name="Tu H."/>
            <person name="Van de Peer Y."/>
            <person name="Verrier P.J."/>
            <person name="Waters E."/>
            <person name="Wood A."/>
            <person name="Yang L."/>
            <person name="Cove D."/>
            <person name="Cuming A."/>
            <person name="Hasebe M."/>
            <person name="Lucas S."/>
            <person name="Mishler D.B."/>
            <person name="Reski R."/>
            <person name="Grigoriev I."/>
            <person name="Quatrano R.S."/>
            <person name="Boore J.L."/>
        </authorList>
    </citation>
    <scope>NUCLEOTIDE SEQUENCE [LARGE SCALE GENOMIC DNA]</scope>
    <source>
        <strain evidence="2 3">cv. Gransden 2004</strain>
    </source>
</reference>
<dbReference type="InParanoid" id="A0A2K1JCG5"/>
<sequence length="71" mass="7689">MQGSSLPPNVQGIVNQLSSSRYVGHAWRGAPHRPSLPGRKVDSALPLNAGGMRLERCFPDRESCTLASLPY</sequence>
<accession>A0A2K1JCG5</accession>
<reference evidence="2" key="3">
    <citation type="submission" date="2020-12" db="UniProtKB">
        <authorList>
            <consortium name="EnsemblPlants"/>
        </authorList>
    </citation>
    <scope>IDENTIFICATION</scope>
</reference>
<evidence type="ECO:0000313" key="1">
    <source>
        <dbReference type="EMBL" id="PNR39225.1"/>
    </source>
</evidence>
<protein>
    <submittedName>
        <fullName evidence="1 2">Uncharacterized protein</fullName>
    </submittedName>
</protein>
<dbReference type="EnsemblPlants" id="Pp3c15_8350V3.1">
    <property type="protein sequence ID" value="Pp3c15_8350V3.1"/>
    <property type="gene ID" value="Pp3c15_8350"/>
</dbReference>
<proteinExistence type="predicted"/>
<evidence type="ECO:0000313" key="2">
    <source>
        <dbReference type="EnsemblPlants" id="Pp3c15_8350V3.1"/>
    </source>
</evidence>
<organism evidence="1">
    <name type="scientific">Physcomitrium patens</name>
    <name type="common">Spreading-leaved earth moss</name>
    <name type="synonym">Physcomitrella patens</name>
    <dbReference type="NCBI Taxonomy" id="3218"/>
    <lineage>
        <taxon>Eukaryota</taxon>
        <taxon>Viridiplantae</taxon>
        <taxon>Streptophyta</taxon>
        <taxon>Embryophyta</taxon>
        <taxon>Bryophyta</taxon>
        <taxon>Bryophytina</taxon>
        <taxon>Bryopsida</taxon>
        <taxon>Funariidae</taxon>
        <taxon>Funariales</taxon>
        <taxon>Funariaceae</taxon>
        <taxon>Physcomitrium</taxon>
    </lineage>
</organism>
<dbReference type="Gramene" id="Pp3c15_8350V3.1">
    <property type="protein sequence ID" value="Pp3c15_8350V3.1"/>
    <property type="gene ID" value="Pp3c15_8350"/>
</dbReference>
<evidence type="ECO:0000313" key="3">
    <source>
        <dbReference type="Proteomes" id="UP000006727"/>
    </source>
</evidence>
<name>A0A2K1JCG5_PHYPA</name>
<dbReference type="AlphaFoldDB" id="A0A2K1JCG5"/>
<reference evidence="1 3" key="2">
    <citation type="journal article" date="2018" name="Plant J.">
        <title>The Physcomitrella patens chromosome-scale assembly reveals moss genome structure and evolution.</title>
        <authorList>
            <person name="Lang D."/>
            <person name="Ullrich K.K."/>
            <person name="Murat F."/>
            <person name="Fuchs J."/>
            <person name="Jenkins J."/>
            <person name="Haas F.B."/>
            <person name="Piednoel M."/>
            <person name="Gundlach H."/>
            <person name="Van Bel M."/>
            <person name="Meyberg R."/>
            <person name="Vives C."/>
            <person name="Morata J."/>
            <person name="Symeonidi A."/>
            <person name="Hiss M."/>
            <person name="Muchero W."/>
            <person name="Kamisugi Y."/>
            <person name="Saleh O."/>
            <person name="Blanc G."/>
            <person name="Decker E.L."/>
            <person name="van Gessel N."/>
            <person name="Grimwood J."/>
            <person name="Hayes R.D."/>
            <person name="Graham S.W."/>
            <person name="Gunter L.E."/>
            <person name="McDaniel S.F."/>
            <person name="Hoernstein S.N.W."/>
            <person name="Larsson A."/>
            <person name="Li F.W."/>
            <person name="Perroud P.F."/>
            <person name="Phillips J."/>
            <person name="Ranjan P."/>
            <person name="Rokshar D.S."/>
            <person name="Rothfels C.J."/>
            <person name="Schneider L."/>
            <person name="Shu S."/>
            <person name="Stevenson D.W."/>
            <person name="Thummler F."/>
            <person name="Tillich M."/>
            <person name="Villarreal Aguilar J.C."/>
            <person name="Widiez T."/>
            <person name="Wong G.K."/>
            <person name="Wymore A."/>
            <person name="Zhang Y."/>
            <person name="Zimmer A.D."/>
            <person name="Quatrano R.S."/>
            <person name="Mayer K.F.X."/>
            <person name="Goodstein D."/>
            <person name="Casacuberta J.M."/>
            <person name="Vandepoele K."/>
            <person name="Reski R."/>
            <person name="Cuming A.C."/>
            <person name="Tuskan G.A."/>
            <person name="Maumus F."/>
            <person name="Salse J."/>
            <person name="Schmutz J."/>
            <person name="Rensing S.A."/>
        </authorList>
    </citation>
    <scope>NUCLEOTIDE SEQUENCE [LARGE SCALE GENOMIC DNA]</scope>
    <source>
        <strain evidence="2 3">cv. Gransden 2004</strain>
    </source>
</reference>
<keyword evidence="3" id="KW-1185">Reference proteome</keyword>
<dbReference type="Proteomes" id="UP000006727">
    <property type="component" value="Chromosome 15"/>
</dbReference>
<dbReference type="EMBL" id="ABEU02000015">
    <property type="protein sequence ID" value="PNR39225.1"/>
    <property type="molecule type" value="Genomic_DNA"/>
</dbReference>